<gene>
    <name evidence="3" type="ORF">CYNAS_LOCUS7320</name>
</gene>
<feature type="region of interest" description="Disordered" evidence="1">
    <location>
        <begin position="368"/>
        <end position="411"/>
    </location>
</feature>
<feature type="transmembrane region" description="Helical" evidence="2">
    <location>
        <begin position="7"/>
        <end position="31"/>
    </location>
</feature>
<reference evidence="3" key="1">
    <citation type="submission" date="2023-07" db="EMBL/GenBank/DDBJ databases">
        <authorList>
            <consortium name="CYATHOMIX"/>
        </authorList>
    </citation>
    <scope>NUCLEOTIDE SEQUENCE</scope>
    <source>
        <strain evidence="3">N/A</strain>
    </source>
</reference>
<feature type="compositionally biased region" description="Polar residues" evidence="1">
    <location>
        <begin position="302"/>
        <end position="320"/>
    </location>
</feature>
<accession>A0AA36GNG4</accession>
<evidence type="ECO:0000313" key="3">
    <source>
        <dbReference type="EMBL" id="CAJ0595337.1"/>
    </source>
</evidence>
<organism evidence="3 4">
    <name type="scientific">Cylicocyclus nassatus</name>
    <name type="common">Nematode worm</name>
    <dbReference type="NCBI Taxonomy" id="53992"/>
    <lineage>
        <taxon>Eukaryota</taxon>
        <taxon>Metazoa</taxon>
        <taxon>Ecdysozoa</taxon>
        <taxon>Nematoda</taxon>
        <taxon>Chromadorea</taxon>
        <taxon>Rhabditida</taxon>
        <taxon>Rhabditina</taxon>
        <taxon>Rhabditomorpha</taxon>
        <taxon>Strongyloidea</taxon>
        <taxon>Strongylidae</taxon>
        <taxon>Cylicocyclus</taxon>
    </lineage>
</organism>
<comment type="caution">
    <text evidence="3">The sequence shown here is derived from an EMBL/GenBank/DDBJ whole genome shotgun (WGS) entry which is preliminary data.</text>
</comment>
<dbReference type="EMBL" id="CATQJL010000112">
    <property type="protein sequence ID" value="CAJ0595337.1"/>
    <property type="molecule type" value="Genomic_DNA"/>
</dbReference>
<keyword evidence="2" id="KW-1133">Transmembrane helix</keyword>
<protein>
    <submittedName>
        <fullName evidence="3">Uncharacterized protein</fullName>
    </submittedName>
</protein>
<proteinExistence type="predicted"/>
<feature type="compositionally biased region" description="Basic residues" evidence="1">
    <location>
        <begin position="261"/>
        <end position="271"/>
    </location>
</feature>
<keyword evidence="2" id="KW-0812">Transmembrane</keyword>
<keyword evidence="2" id="KW-0472">Membrane</keyword>
<name>A0AA36GNG4_CYLNA</name>
<feature type="compositionally biased region" description="Basic and acidic residues" evidence="1">
    <location>
        <begin position="368"/>
        <end position="382"/>
    </location>
</feature>
<feature type="compositionally biased region" description="Acidic residues" evidence="1">
    <location>
        <begin position="232"/>
        <end position="243"/>
    </location>
</feature>
<evidence type="ECO:0000256" key="1">
    <source>
        <dbReference type="SAM" id="MobiDB-lite"/>
    </source>
</evidence>
<feature type="compositionally biased region" description="Low complexity" evidence="1">
    <location>
        <begin position="251"/>
        <end position="260"/>
    </location>
</feature>
<dbReference type="AlphaFoldDB" id="A0AA36GNG4"/>
<evidence type="ECO:0000256" key="2">
    <source>
        <dbReference type="SAM" id="Phobius"/>
    </source>
</evidence>
<keyword evidence="4" id="KW-1185">Reference proteome</keyword>
<feature type="region of interest" description="Disordered" evidence="1">
    <location>
        <begin position="201"/>
        <end position="349"/>
    </location>
</feature>
<evidence type="ECO:0000313" key="4">
    <source>
        <dbReference type="Proteomes" id="UP001176961"/>
    </source>
</evidence>
<feature type="region of interest" description="Disordered" evidence="1">
    <location>
        <begin position="89"/>
        <end position="109"/>
    </location>
</feature>
<sequence>MMENTRAIPFVPISIYITGTMLNFFLLYVYWHWYWHVDSLWSSAVKIRFGQIVRNANNRSRRDKPMRPRESIEEPQELTVEKLMHLSENSWSDTDAPEDSVTNDVTNSRRLQKQETNVSLIFQEAEAARANGEVLKDRLKRPAVGEEKASNVLELPLTSKTVRARYPHEPPVIKALMKRGKDEIVAKQLDGAVKRAMYRRRSTREVSIDQDDQPTSARPRVTISNLQTVSIYEEDKESDEEPNADISSSVKTKTTEQNNQKKAKRTKKSTPRKSAISPRAARALAKRQATKPKPPAKLPNGSVPNNSKTRFMGRQSTESINPIAEPMPQETVASALSTPSPPPPPPIVATRLAPDAVENLVLKAQEELRTGRTKEFAAEERRPRRILPRTPDENPSGEIPRAKFYLQNSHL</sequence>
<feature type="compositionally biased region" description="Polar residues" evidence="1">
    <location>
        <begin position="100"/>
        <end position="109"/>
    </location>
</feature>
<dbReference type="Proteomes" id="UP001176961">
    <property type="component" value="Unassembled WGS sequence"/>
</dbReference>